<evidence type="ECO:0000313" key="9">
    <source>
        <dbReference type="EMBL" id="MFD2464361.1"/>
    </source>
</evidence>
<keyword evidence="3" id="KW-1003">Cell membrane</keyword>
<dbReference type="Pfam" id="PF05977">
    <property type="entry name" value="MFS_3"/>
    <property type="match status" value="1"/>
</dbReference>
<evidence type="ECO:0000256" key="5">
    <source>
        <dbReference type="ARBA" id="ARBA00022989"/>
    </source>
</evidence>
<dbReference type="SUPFAM" id="SSF103473">
    <property type="entry name" value="MFS general substrate transporter"/>
    <property type="match status" value="1"/>
</dbReference>
<dbReference type="PANTHER" id="PTHR23513:SF6">
    <property type="entry name" value="MAJOR FACILITATOR SUPERFAMILY ASSOCIATED DOMAIN-CONTAINING PROTEIN"/>
    <property type="match status" value="1"/>
</dbReference>
<organism evidence="9 10">
    <name type="scientific">Amycolatopsis samaneae</name>
    <dbReference type="NCBI Taxonomy" id="664691"/>
    <lineage>
        <taxon>Bacteria</taxon>
        <taxon>Bacillati</taxon>
        <taxon>Actinomycetota</taxon>
        <taxon>Actinomycetes</taxon>
        <taxon>Pseudonocardiales</taxon>
        <taxon>Pseudonocardiaceae</taxon>
        <taxon>Amycolatopsis</taxon>
    </lineage>
</organism>
<keyword evidence="4 7" id="KW-0812">Transmembrane</keyword>
<dbReference type="PANTHER" id="PTHR23513">
    <property type="entry name" value="INTEGRAL MEMBRANE EFFLUX PROTEIN-RELATED"/>
    <property type="match status" value="1"/>
</dbReference>
<dbReference type="InterPro" id="IPR010290">
    <property type="entry name" value="TM_effector"/>
</dbReference>
<feature type="transmembrane region" description="Helical" evidence="7">
    <location>
        <begin position="12"/>
        <end position="37"/>
    </location>
</feature>
<feature type="transmembrane region" description="Helical" evidence="7">
    <location>
        <begin position="217"/>
        <end position="243"/>
    </location>
</feature>
<feature type="transmembrane region" description="Helical" evidence="7">
    <location>
        <begin position="305"/>
        <end position="326"/>
    </location>
</feature>
<dbReference type="RefSeq" id="WP_345405117.1">
    <property type="nucleotide sequence ID" value="NZ_BAABHG010000017.1"/>
</dbReference>
<feature type="transmembrane region" description="Helical" evidence="7">
    <location>
        <begin position="372"/>
        <end position="391"/>
    </location>
</feature>
<dbReference type="CDD" id="cd06173">
    <property type="entry name" value="MFS_MefA_like"/>
    <property type="match status" value="1"/>
</dbReference>
<dbReference type="InterPro" id="IPR020846">
    <property type="entry name" value="MFS_dom"/>
</dbReference>
<name>A0ABW5GU70_9PSEU</name>
<keyword evidence="10" id="KW-1185">Reference proteome</keyword>
<dbReference type="Gene3D" id="1.20.1250.20">
    <property type="entry name" value="MFS general substrate transporter like domains"/>
    <property type="match status" value="1"/>
</dbReference>
<accession>A0ABW5GU70</accession>
<gene>
    <name evidence="9" type="ORF">ACFSYJ_37500</name>
</gene>
<feature type="transmembrane region" description="Helical" evidence="7">
    <location>
        <begin position="338"/>
        <end position="366"/>
    </location>
</feature>
<evidence type="ECO:0000256" key="6">
    <source>
        <dbReference type="ARBA" id="ARBA00023136"/>
    </source>
</evidence>
<evidence type="ECO:0000259" key="8">
    <source>
        <dbReference type="PROSITE" id="PS50850"/>
    </source>
</evidence>
<feature type="transmembrane region" description="Helical" evidence="7">
    <location>
        <begin position="43"/>
        <end position="66"/>
    </location>
</feature>
<feature type="domain" description="Major facilitator superfamily (MFS) profile" evidence="8">
    <location>
        <begin position="217"/>
        <end position="417"/>
    </location>
</feature>
<sequence>MSAKLPRAFGRLWAASAVSTVGDGVIFAAAPLLAVGISGDPVMISLVTFAVMLPWPLCGLFCGALVDRWDRRRTMWIADLARAVVLGFAVVAGVSGVLGIPALMVVAFLLGLAQVFFDTAAQAYLPMLLGRDQPSLRRANSWLRGAQTVGEGFLGPPVGSALFALGRMVPFAADAVSFVLSAVLIRTLPPAPPADEARSPLWTAAREGARYLVRDRLLLGLALRPAVGNLAFAAVSAVMVLYARDALHLSAAGYGVLLATEAVGGLLGAILAGPLERLLGTGGALTATAAIEAAAVLGMGLAPTALVAGAAYAVCGCGMAATMVLGPSVRQAIVPERLLGRVVAASRLVAVSAGPVGALLGGWLAGAAGVRAPYVAGAAVLATMTIVTASMTSNRKVEAALAAASAAGAPVGLSPGR</sequence>
<dbReference type="PROSITE" id="PS50850">
    <property type="entry name" value="MFS"/>
    <property type="match status" value="1"/>
</dbReference>
<dbReference type="Proteomes" id="UP001597419">
    <property type="component" value="Unassembled WGS sequence"/>
</dbReference>
<reference evidence="10" key="1">
    <citation type="journal article" date="2019" name="Int. J. Syst. Evol. Microbiol.">
        <title>The Global Catalogue of Microorganisms (GCM) 10K type strain sequencing project: providing services to taxonomists for standard genome sequencing and annotation.</title>
        <authorList>
            <consortium name="The Broad Institute Genomics Platform"/>
            <consortium name="The Broad Institute Genome Sequencing Center for Infectious Disease"/>
            <person name="Wu L."/>
            <person name="Ma J."/>
        </authorList>
    </citation>
    <scope>NUCLEOTIDE SEQUENCE [LARGE SCALE GENOMIC DNA]</scope>
    <source>
        <strain evidence="10">CGMCC 4.7643</strain>
    </source>
</reference>
<comment type="caution">
    <text evidence="9">The sequence shown here is derived from an EMBL/GenBank/DDBJ whole genome shotgun (WGS) entry which is preliminary data.</text>
</comment>
<evidence type="ECO:0000256" key="4">
    <source>
        <dbReference type="ARBA" id="ARBA00022692"/>
    </source>
</evidence>
<dbReference type="EMBL" id="JBHUKU010000025">
    <property type="protein sequence ID" value="MFD2464361.1"/>
    <property type="molecule type" value="Genomic_DNA"/>
</dbReference>
<proteinExistence type="predicted"/>
<evidence type="ECO:0000256" key="7">
    <source>
        <dbReference type="SAM" id="Phobius"/>
    </source>
</evidence>
<keyword evidence="2" id="KW-0813">Transport</keyword>
<protein>
    <submittedName>
        <fullName evidence="9">MFS transporter</fullName>
    </submittedName>
</protein>
<feature type="transmembrane region" description="Helical" evidence="7">
    <location>
        <begin position="249"/>
        <end position="271"/>
    </location>
</feature>
<evidence type="ECO:0000313" key="10">
    <source>
        <dbReference type="Proteomes" id="UP001597419"/>
    </source>
</evidence>
<evidence type="ECO:0000256" key="2">
    <source>
        <dbReference type="ARBA" id="ARBA00022448"/>
    </source>
</evidence>
<dbReference type="InterPro" id="IPR036259">
    <property type="entry name" value="MFS_trans_sf"/>
</dbReference>
<keyword evidence="6 7" id="KW-0472">Membrane</keyword>
<comment type="subcellular location">
    <subcellularLocation>
        <location evidence="1">Cell membrane</location>
        <topology evidence="1">Multi-pass membrane protein</topology>
    </subcellularLocation>
</comment>
<evidence type="ECO:0000256" key="1">
    <source>
        <dbReference type="ARBA" id="ARBA00004651"/>
    </source>
</evidence>
<evidence type="ECO:0000256" key="3">
    <source>
        <dbReference type="ARBA" id="ARBA00022475"/>
    </source>
</evidence>
<feature type="transmembrane region" description="Helical" evidence="7">
    <location>
        <begin position="78"/>
        <end position="100"/>
    </location>
</feature>
<feature type="transmembrane region" description="Helical" evidence="7">
    <location>
        <begin position="278"/>
        <end position="299"/>
    </location>
</feature>
<keyword evidence="5 7" id="KW-1133">Transmembrane helix</keyword>